<dbReference type="Proteomes" id="UP000466307">
    <property type="component" value="Unassembled WGS sequence"/>
</dbReference>
<organism evidence="1 2">
    <name type="scientific">Gordonia desulfuricans</name>
    <dbReference type="NCBI Taxonomy" id="89051"/>
    <lineage>
        <taxon>Bacteria</taxon>
        <taxon>Bacillati</taxon>
        <taxon>Actinomycetota</taxon>
        <taxon>Actinomycetes</taxon>
        <taxon>Mycobacteriales</taxon>
        <taxon>Gordoniaceae</taxon>
        <taxon>Gordonia</taxon>
    </lineage>
</organism>
<evidence type="ECO:0000313" key="1">
    <source>
        <dbReference type="EMBL" id="NDK89711.1"/>
    </source>
</evidence>
<name>A0A7K3LNV3_9ACTN</name>
<comment type="caution">
    <text evidence="1">The sequence shown here is derived from an EMBL/GenBank/DDBJ whole genome shotgun (WGS) entry which is preliminary data.</text>
</comment>
<sequence>MSMSVSVSVSVSVTVTTDRQACDAEGSADPIEVGVEREVDHRQLEQHSHTIVLGPADCDTWWWGRVRRRVGVGAPLSPDYDGLHSMAA</sequence>
<protein>
    <submittedName>
        <fullName evidence="1">Uncharacterized protein</fullName>
    </submittedName>
</protein>
<dbReference type="AlphaFoldDB" id="A0A7K3LNV3"/>
<dbReference type="EMBL" id="JAADZU010000022">
    <property type="protein sequence ID" value="NDK89711.1"/>
    <property type="molecule type" value="Genomic_DNA"/>
</dbReference>
<keyword evidence="2" id="KW-1185">Reference proteome</keyword>
<evidence type="ECO:0000313" key="2">
    <source>
        <dbReference type="Proteomes" id="UP000466307"/>
    </source>
</evidence>
<reference evidence="1 2" key="1">
    <citation type="submission" date="2020-01" db="EMBL/GenBank/DDBJ databases">
        <title>Investigation of new actinobacteria for the biodesulphurisation of diesel fuel.</title>
        <authorList>
            <person name="Athi Narayanan S.M."/>
        </authorList>
    </citation>
    <scope>NUCLEOTIDE SEQUENCE [LARGE SCALE GENOMIC DNA]</scope>
    <source>
        <strain evidence="1 2">213E</strain>
    </source>
</reference>
<accession>A0A7K3LNV3</accession>
<proteinExistence type="predicted"/>
<gene>
    <name evidence="1" type="ORF">GYA93_08985</name>
</gene>
<dbReference type="RefSeq" id="WP_157079347.1">
    <property type="nucleotide sequence ID" value="NZ_JAADZU010000022.1"/>
</dbReference>